<dbReference type="SUPFAM" id="SSF51569">
    <property type="entry name" value="Aldolase"/>
    <property type="match status" value="1"/>
</dbReference>
<comment type="pathway">
    <text evidence="1">Carbohydrate acid metabolism.</text>
</comment>
<protein>
    <submittedName>
        <fullName evidence="6">2-dehydro-3-deoxyphosphogluconate aldolase/(4S)-4-hydroxy-2-oxoglutarate aldolase</fullName>
        <ecNumber evidence="6">4.1.2.14</ecNumber>
        <ecNumber evidence="6">4.1.3.42</ecNumber>
    </submittedName>
</protein>
<dbReference type="EC" id="4.1.3.42" evidence="6"/>
<keyword evidence="7" id="KW-1185">Reference proteome</keyword>
<evidence type="ECO:0000256" key="1">
    <source>
        <dbReference type="ARBA" id="ARBA00004761"/>
    </source>
</evidence>
<dbReference type="InterPro" id="IPR013785">
    <property type="entry name" value="Aldolase_TIM"/>
</dbReference>
<comment type="similarity">
    <text evidence="2">Belongs to the KHG/KDPG aldolase family.</text>
</comment>
<evidence type="ECO:0000256" key="5">
    <source>
        <dbReference type="ARBA" id="ARBA00023277"/>
    </source>
</evidence>
<dbReference type="Pfam" id="PF01081">
    <property type="entry name" value="Aldolase"/>
    <property type="match status" value="1"/>
</dbReference>
<name>A0ABU0E107_9FIRM</name>
<dbReference type="InterPro" id="IPR031338">
    <property type="entry name" value="KDPG/KHG_AS_2"/>
</dbReference>
<comment type="subunit">
    <text evidence="3">Homotrimer.</text>
</comment>
<dbReference type="PANTHER" id="PTHR30246">
    <property type="entry name" value="2-KETO-3-DEOXY-6-PHOSPHOGLUCONATE ALDOLASE"/>
    <property type="match status" value="1"/>
</dbReference>
<evidence type="ECO:0000256" key="4">
    <source>
        <dbReference type="ARBA" id="ARBA00023239"/>
    </source>
</evidence>
<gene>
    <name evidence="6" type="ORF">J2S15_001295</name>
</gene>
<evidence type="ECO:0000313" key="6">
    <source>
        <dbReference type="EMBL" id="MDQ0360550.1"/>
    </source>
</evidence>
<dbReference type="Gene3D" id="3.20.20.70">
    <property type="entry name" value="Aldolase class I"/>
    <property type="match status" value="1"/>
</dbReference>
<dbReference type="GO" id="GO:0106009">
    <property type="term" value="F:(4S)-4-hydroxy-2-oxoglutarate aldolase activity"/>
    <property type="evidence" value="ECO:0007669"/>
    <property type="project" value="UniProtKB-EC"/>
</dbReference>
<dbReference type="InterPro" id="IPR000887">
    <property type="entry name" value="Aldlse_KDPG_KHG"/>
</dbReference>
<dbReference type="GO" id="GO:0008675">
    <property type="term" value="F:2-dehydro-3-deoxy-phosphogluconate aldolase activity"/>
    <property type="evidence" value="ECO:0007669"/>
    <property type="project" value="UniProtKB-EC"/>
</dbReference>
<organism evidence="6 7">
    <name type="scientific">Breznakia pachnodae</name>
    <dbReference type="NCBI Taxonomy" id="265178"/>
    <lineage>
        <taxon>Bacteria</taxon>
        <taxon>Bacillati</taxon>
        <taxon>Bacillota</taxon>
        <taxon>Erysipelotrichia</taxon>
        <taxon>Erysipelotrichales</taxon>
        <taxon>Erysipelotrichaceae</taxon>
        <taxon>Breznakia</taxon>
    </lineage>
</organism>
<dbReference type="NCBIfam" id="TIGR01182">
    <property type="entry name" value="eda"/>
    <property type="match status" value="1"/>
</dbReference>
<reference evidence="6 7" key="1">
    <citation type="submission" date="2023-07" db="EMBL/GenBank/DDBJ databases">
        <title>Genomic Encyclopedia of Type Strains, Phase IV (KMG-IV): sequencing the most valuable type-strain genomes for metagenomic binning, comparative biology and taxonomic classification.</title>
        <authorList>
            <person name="Goeker M."/>
        </authorList>
    </citation>
    <scope>NUCLEOTIDE SEQUENCE [LARGE SCALE GENOMIC DNA]</scope>
    <source>
        <strain evidence="6 7">DSM 16784</strain>
    </source>
</reference>
<dbReference type="PROSITE" id="PS00160">
    <property type="entry name" value="ALDOLASE_KDPG_KHG_2"/>
    <property type="match status" value="1"/>
</dbReference>
<evidence type="ECO:0000313" key="7">
    <source>
        <dbReference type="Proteomes" id="UP001230220"/>
    </source>
</evidence>
<dbReference type="RefSeq" id="WP_307406543.1">
    <property type="nucleotide sequence ID" value="NZ_JAUSUR010000002.1"/>
</dbReference>
<dbReference type="PANTHER" id="PTHR30246:SF1">
    <property type="entry name" value="2-DEHYDRO-3-DEOXY-6-PHOSPHOGALACTONATE ALDOLASE-RELATED"/>
    <property type="match status" value="1"/>
</dbReference>
<accession>A0ABU0E107</accession>
<proteinExistence type="inferred from homology"/>
<dbReference type="Proteomes" id="UP001230220">
    <property type="component" value="Unassembled WGS sequence"/>
</dbReference>
<comment type="caution">
    <text evidence="6">The sequence shown here is derived from an EMBL/GenBank/DDBJ whole genome shotgun (WGS) entry which is preliminary data.</text>
</comment>
<dbReference type="CDD" id="cd00452">
    <property type="entry name" value="KDPG_aldolase"/>
    <property type="match status" value="1"/>
</dbReference>
<sequence length="216" mass="23476">MNLNDVIKKLEDIKILPVIKINDDNKAVSLANALIAGNLEVAEITFRSEYAASAIYKIKQAYPEMVVAAGTIINTKQADEAIQAGADFLISPGISEELIRYCEKKKYVIIPGISTASEAQLAVSLGIDIVKFFPAKTSGGIEAIQAISAPFPNLKFIPTGGINENNINMYLKNRKVIACGGSWMVKEALVDAEEYEKITELVVSALKKVSVDQERN</sequence>
<dbReference type="EC" id="4.1.2.14" evidence="6"/>
<evidence type="ECO:0000256" key="2">
    <source>
        <dbReference type="ARBA" id="ARBA00006906"/>
    </source>
</evidence>
<keyword evidence="4 6" id="KW-0456">Lyase</keyword>
<dbReference type="NCBIfam" id="NF004325">
    <property type="entry name" value="PRK05718.1"/>
    <property type="match status" value="1"/>
</dbReference>
<keyword evidence="5" id="KW-0119">Carbohydrate metabolism</keyword>
<evidence type="ECO:0000256" key="3">
    <source>
        <dbReference type="ARBA" id="ARBA00011233"/>
    </source>
</evidence>
<dbReference type="EMBL" id="JAUSUR010000002">
    <property type="protein sequence ID" value="MDQ0360550.1"/>
    <property type="molecule type" value="Genomic_DNA"/>
</dbReference>